<comment type="caution">
    <text evidence="3">The sequence shown here is derived from an EMBL/GenBank/DDBJ whole genome shotgun (WGS) entry which is preliminary data.</text>
</comment>
<reference evidence="3 4" key="1">
    <citation type="submission" date="2023-08" db="EMBL/GenBank/DDBJ databases">
        <title>Black Yeasts Isolated from many extreme environments.</title>
        <authorList>
            <person name="Coleine C."/>
            <person name="Stajich J.E."/>
            <person name="Selbmann L."/>
        </authorList>
    </citation>
    <scope>NUCLEOTIDE SEQUENCE [LARGE SCALE GENOMIC DNA]</scope>
    <source>
        <strain evidence="3 4">CCFEE 5910</strain>
    </source>
</reference>
<evidence type="ECO:0000313" key="3">
    <source>
        <dbReference type="EMBL" id="KAK5086612.1"/>
    </source>
</evidence>
<dbReference type="PANTHER" id="PTHR48081">
    <property type="entry name" value="AB HYDROLASE SUPERFAMILY PROTEIN C4A8.06C"/>
    <property type="match status" value="1"/>
</dbReference>
<protein>
    <recommendedName>
        <fullName evidence="2">Alpha/beta hydrolase fold-3 domain-containing protein</fullName>
    </recommendedName>
</protein>
<dbReference type="SUPFAM" id="SSF53474">
    <property type="entry name" value="alpha/beta-Hydrolases"/>
    <property type="match status" value="1"/>
</dbReference>
<keyword evidence="4" id="KW-1185">Reference proteome</keyword>
<dbReference type="GO" id="GO:0016787">
    <property type="term" value="F:hydrolase activity"/>
    <property type="evidence" value="ECO:0007669"/>
    <property type="project" value="UniProtKB-KW"/>
</dbReference>
<dbReference type="InterPro" id="IPR013094">
    <property type="entry name" value="AB_hydrolase_3"/>
</dbReference>
<accession>A0AAN7T1L3</accession>
<dbReference type="InterPro" id="IPR029058">
    <property type="entry name" value="AB_hydrolase_fold"/>
</dbReference>
<proteinExistence type="predicted"/>
<dbReference type="EMBL" id="JAVRRJ010000003">
    <property type="protein sequence ID" value="KAK5086612.1"/>
    <property type="molecule type" value="Genomic_DNA"/>
</dbReference>
<dbReference type="Gene3D" id="3.40.50.1820">
    <property type="entry name" value="alpha/beta hydrolase"/>
    <property type="match status" value="1"/>
</dbReference>
<dbReference type="Proteomes" id="UP001309876">
    <property type="component" value="Unassembled WGS sequence"/>
</dbReference>
<gene>
    <name evidence="3" type="ORF">LTR05_003780</name>
</gene>
<dbReference type="PANTHER" id="PTHR48081:SF8">
    <property type="entry name" value="ALPHA_BETA HYDROLASE FOLD-3 DOMAIN-CONTAINING PROTEIN-RELATED"/>
    <property type="match status" value="1"/>
</dbReference>
<organism evidence="3 4">
    <name type="scientific">Lithohypha guttulata</name>
    <dbReference type="NCBI Taxonomy" id="1690604"/>
    <lineage>
        <taxon>Eukaryota</taxon>
        <taxon>Fungi</taxon>
        <taxon>Dikarya</taxon>
        <taxon>Ascomycota</taxon>
        <taxon>Pezizomycotina</taxon>
        <taxon>Eurotiomycetes</taxon>
        <taxon>Chaetothyriomycetidae</taxon>
        <taxon>Chaetothyriales</taxon>
        <taxon>Trichomeriaceae</taxon>
        <taxon>Lithohypha</taxon>
    </lineage>
</organism>
<keyword evidence="1" id="KW-0378">Hydrolase</keyword>
<sequence length="337" mass="37593">MPRVLPDAVLRITSPQGPQPIVIKIPSRHKHLIPLYVFIPPTTASSTADDLELSVLVDFHGGGFVLGHCHEQAPFCAKLCRELNCVAISVDYRLGPYAQFPAALEDAEDVINAILKPELAAYKELRSGINDFLLRHRRPNVRLNPNRIALSGFSSGGNLALNLVMNIGPPELPELWPSPFPADYPSEIPVLMYYATIDMRELPSVSDIIAGFHDVPRSFIVRLELEKHLLPAYLSNDKNTNPRASPGLADVKNDGLHSRARCLLVLAEMDTLSLQNEIWLQKVWDAGREKDVSIEKFLGVTHGWTQFPDSWLDADALSQKHEAQNKAVDFARGYWKV</sequence>
<evidence type="ECO:0000259" key="2">
    <source>
        <dbReference type="Pfam" id="PF07859"/>
    </source>
</evidence>
<dbReference type="Pfam" id="PF07859">
    <property type="entry name" value="Abhydrolase_3"/>
    <property type="match status" value="1"/>
</dbReference>
<name>A0AAN7T1L3_9EURO</name>
<feature type="domain" description="Alpha/beta hydrolase fold-3" evidence="2">
    <location>
        <begin position="56"/>
        <end position="305"/>
    </location>
</feature>
<evidence type="ECO:0000313" key="4">
    <source>
        <dbReference type="Proteomes" id="UP001309876"/>
    </source>
</evidence>
<dbReference type="AlphaFoldDB" id="A0AAN7T1L3"/>
<dbReference type="InterPro" id="IPR050300">
    <property type="entry name" value="GDXG_lipolytic_enzyme"/>
</dbReference>
<evidence type="ECO:0000256" key="1">
    <source>
        <dbReference type="ARBA" id="ARBA00022801"/>
    </source>
</evidence>